<feature type="signal peptide" evidence="19">
    <location>
        <begin position="1"/>
        <end position="27"/>
    </location>
</feature>
<keyword evidence="8" id="KW-0433">Leucine-rich repeat</keyword>
<dbReference type="AlphaFoldDB" id="A0A4D6N8A3"/>
<evidence type="ECO:0000256" key="1">
    <source>
        <dbReference type="ARBA" id="ARBA00004170"/>
    </source>
</evidence>
<evidence type="ECO:0000256" key="15">
    <source>
        <dbReference type="ARBA" id="ARBA00023157"/>
    </source>
</evidence>
<dbReference type="Pfam" id="PF23598">
    <property type="entry name" value="LRR_14"/>
    <property type="match status" value="1"/>
</dbReference>
<accession>A0A4D6N8A3</accession>
<gene>
    <name evidence="22" type="ORF">DEO72_LG9g3203</name>
</gene>
<dbReference type="InterPro" id="IPR003591">
    <property type="entry name" value="Leu-rich_rpt_typical-subtyp"/>
</dbReference>
<evidence type="ECO:0000256" key="11">
    <source>
        <dbReference type="ARBA" id="ARBA00022737"/>
    </source>
</evidence>
<evidence type="ECO:0000256" key="17">
    <source>
        <dbReference type="ARBA" id="ARBA00023180"/>
    </source>
</evidence>
<protein>
    <submittedName>
        <fullName evidence="22">LRR receptor-like serine/threonine-protein kinase FLS2</fullName>
    </submittedName>
</protein>
<keyword evidence="14" id="KW-0472">Membrane</keyword>
<keyword evidence="23" id="KW-1185">Reference proteome</keyword>
<keyword evidence="9" id="KW-0812">Transmembrane</keyword>
<dbReference type="GO" id="GO:0016301">
    <property type="term" value="F:kinase activity"/>
    <property type="evidence" value="ECO:0007669"/>
    <property type="project" value="UniProtKB-KW"/>
</dbReference>
<feature type="chain" id="PRO_5020024995" evidence="19">
    <location>
        <begin position="28"/>
        <end position="783"/>
    </location>
</feature>
<keyword evidence="17" id="KW-0325">Glycoprotein</keyword>
<keyword evidence="12" id="KW-0611">Plant defense</keyword>
<evidence type="ECO:0000256" key="9">
    <source>
        <dbReference type="ARBA" id="ARBA00022692"/>
    </source>
</evidence>
<feature type="domain" description="Leucine-rich repeat-containing N-terminal plant-type" evidence="20">
    <location>
        <begin position="37"/>
        <end position="72"/>
    </location>
</feature>
<evidence type="ECO:0000256" key="3">
    <source>
        <dbReference type="ARBA" id="ARBA00004251"/>
    </source>
</evidence>
<dbReference type="FunFam" id="3.80.10.10:FF:000095">
    <property type="entry name" value="LRR receptor-like serine/threonine-protein kinase GSO1"/>
    <property type="match status" value="1"/>
</dbReference>
<keyword evidence="15" id="KW-1015">Disulfide bond</keyword>
<evidence type="ECO:0000256" key="16">
    <source>
        <dbReference type="ARBA" id="ARBA00023170"/>
    </source>
</evidence>
<keyword evidence="6" id="KW-0134">Cell wall</keyword>
<organism evidence="22 23">
    <name type="scientific">Vigna unguiculata</name>
    <name type="common">Cowpea</name>
    <dbReference type="NCBI Taxonomy" id="3917"/>
    <lineage>
        <taxon>Eukaryota</taxon>
        <taxon>Viridiplantae</taxon>
        <taxon>Streptophyta</taxon>
        <taxon>Embryophyta</taxon>
        <taxon>Tracheophyta</taxon>
        <taxon>Spermatophyta</taxon>
        <taxon>Magnoliopsida</taxon>
        <taxon>eudicotyledons</taxon>
        <taxon>Gunneridae</taxon>
        <taxon>Pentapetalae</taxon>
        <taxon>rosids</taxon>
        <taxon>fabids</taxon>
        <taxon>Fabales</taxon>
        <taxon>Fabaceae</taxon>
        <taxon>Papilionoideae</taxon>
        <taxon>50 kb inversion clade</taxon>
        <taxon>NPAAA clade</taxon>
        <taxon>indigoferoid/millettioid clade</taxon>
        <taxon>Phaseoleae</taxon>
        <taxon>Vigna</taxon>
    </lineage>
</organism>
<keyword evidence="22" id="KW-0418">Kinase</keyword>
<dbReference type="InterPro" id="IPR055414">
    <property type="entry name" value="LRR_R13L4/SHOC2-like"/>
</dbReference>
<comment type="subcellular location">
    <subcellularLocation>
        <location evidence="3">Cell membrane</location>
        <topology evidence="3">Single-pass type I membrane protein</topology>
    </subcellularLocation>
    <subcellularLocation>
        <location evidence="1">Membrane</location>
        <topology evidence="1">Peripheral membrane protein</topology>
    </subcellularLocation>
    <subcellularLocation>
        <location evidence="2">Secreted</location>
        <location evidence="2">Cell wall</location>
    </subcellularLocation>
</comment>
<evidence type="ECO:0000256" key="8">
    <source>
        <dbReference type="ARBA" id="ARBA00022614"/>
    </source>
</evidence>
<evidence type="ECO:0000256" key="13">
    <source>
        <dbReference type="ARBA" id="ARBA00022989"/>
    </source>
</evidence>
<dbReference type="EMBL" id="CP039353">
    <property type="protein sequence ID" value="QCE08177.1"/>
    <property type="molecule type" value="Genomic_DNA"/>
</dbReference>
<dbReference type="InterPro" id="IPR046956">
    <property type="entry name" value="RLP23-like"/>
</dbReference>
<keyword evidence="10 19" id="KW-0732">Signal</keyword>
<keyword evidence="22" id="KW-0808">Transferase</keyword>
<dbReference type="InterPro" id="IPR013210">
    <property type="entry name" value="LRR_N_plant-typ"/>
</dbReference>
<evidence type="ECO:0000256" key="19">
    <source>
        <dbReference type="SAM" id="SignalP"/>
    </source>
</evidence>
<keyword evidence="16 22" id="KW-0675">Receptor</keyword>
<evidence type="ECO:0000256" key="18">
    <source>
        <dbReference type="ARBA" id="ARBA00038043"/>
    </source>
</evidence>
<proteinExistence type="inferred from homology"/>
<keyword evidence="5" id="KW-1003">Cell membrane</keyword>
<evidence type="ECO:0000256" key="6">
    <source>
        <dbReference type="ARBA" id="ARBA00022512"/>
    </source>
</evidence>
<keyword evidence="7" id="KW-0964">Secreted</keyword>
<dbReference type="GO" id="GO:0099402">
    <property type="term" value="P:plant organ development"/>
    <property type="evidence" value="ECO:0007669"/>
    <property type="project" value="UniProtKB-ARBA"/>
</dbReference>
<dbReference type="Gene3D" id="3.80.10.10">
    <property type="entry name" value="Ribonuclease Inhibitor"/>
    <property type="match status" value="3"/>
</dbReference>
<dbReference type="FunFam" id="3.80.10.10:FF:000400">
    <property type="entry name" value="Nuclear pore complex protein NUP107"/>
    <property type="match status" value="1"/>
</dbReference>
<keyword evidence="11" id="KW-0677">Repeat</keyword>
<sequence length="783" mass="86590">MRADSNVLFLVPFTLLFLIAIPQLCLCANSTSDHPMEERKALESLKGSFSNSSMFVSWEGNDHCQWKGVQCDAITGHVVKLVLHWQKTCSYRRIGFVRTCSTQNSNGVHPSILELRHLNYLELTGISFGNGPIPAFLASMNQLTHLNLSDCDFMGKVPNQLGNLSNLQVLDFSGNPLDVDDLAWLSKLSSLKHLAMKGVGLGGAYDLLQVLDTLPFLLQVEFCGCDLTNLNFPAGHTSTLATTISLHFQIGCLILMPLVGARSGNYSGCGKYDLEVLVLRGSGIKDSLPSWFGLLSNLNILDLAMNLFYGPIPSSFGNLMALTTLDLSDNQLHGSIPATFGRLSSLSLLDLSNNHLNGSIPESLGQLRNLVTLRMVNNSFTGIISEIHLRNLSNLIEFQIGYNNLDLKTDSNWEPPFKYLQVLGMAYNNLTHFPQWVQTLEQLSTLDISNNQISGNIPKHFGHHLPNLYRLNLRTNLIEGSIPDSLCKMENFVASNRLSGTIPNSFGNLTVGWLNLSNNSLHGEPFQPLQSNKWLQILDLGENQFTGKIPSWWAAIAVLEILRLRGNLFSGDIPTSLCQFYNVKILDLADNNLSGSIPPCIGDFRGMMIKGVEAPPAFTYNADEWAKRHFKQFLKGNEYDYTQKYAYPYLVNIDLSSNSLMGSILDDVTSLSGLIGFNLSHNHLSGKIPNNINKMQSLESLDFSNNTLSGPIPTDMSIIHNLGFLNLSYNNLSGSIPTNDHFLTSDNRSFAGNPHLCGGPLANKCSMKKTMITVIRKKRCCFT</sequence>
<dbReference type="InterPro" id="IPR001611">
    <property type="entry name" value="Leu-rich_rpt"/>
</dbReference>
<dbReference type="Pfam" id="PF00560">
    <property type="entry name" value="LRR_1"/>
    <property type="match status" value="8"/>
</dbReference>
<dbReference type="PANTHER" id="PTHR48063">
    <property type="entry name" value="LRR RECEPTOR-LIKE KINASE"/>
    <property type="match status" value="1"/>
</dbReference>
<evidence type="ECO:0000256" key="7">
    <source>
        <dbReference type="ARBA" id="ARBA00022525"/>
    </source>
</evidence>
<evidence type="ECO:0000256" key="10">
    <source>
        <dbReference type="ARBA" id="ARBA00022729"/>
    </source>
</evidence>
<dbReference type="GO" id="GO:0006952">
    <property type="term" value="P:defense response"/>
    <property type="evidence" value="ECO:0007669"/>
    <property type="project" value="UniProtKB-KW"/>
</dbReference>
<dbReference type="Pfam" id="PF08263">
    <property type="entry name" value="LRRNT_2"/>
    <property type="match status" value="1"/>
</dbReference>
<evidence type="ECO:0000256" key="14">
    <source>
        <dbReference type="ARBA" id="ARBA00023136"/>
    </source>
</evidence>
<evidence type="ECO:0000256" key="4">
    <source>
        <dbReference type="ARBA" id="ARBA00009592"/>
    </source>
</evidence>
<dbReference type="SUPFAM" id="SSF52058">
    <property type="entry name" value="L domain-like"/>
    <property type="match status" value="3"/>
</dbReference>
<evidence type="ECO:0000259" key="20">
    <source>
        <dbReference type="Pfam" id="PF08263"/>
    </source>
</evidence>
<keyword evidence="13" id="KW-1133">Transmembrane helix</keyword>
<comment type="similarity">
    <text evidence="4">Belongs to the RLP family.</text>
</comment>
<evidence type="ECO:0000256" key="5">
    <source>
        <dbReference type="ARBA" id="ARBA00022475"/>
    </source>
</evidence>
<comment type="similarity">
    <text evidence="18">Belongs to the polygalacturonase-inhibiting protein family.</text>
</comment>
<evidence type="ECO:0000256" key="12">
    <source>
        <dbReference type="ARBA" id="ARBA00022821"/>
    </source>
</evidence>
<reference evidence="22 23" key="1">
    <citation type="submission" date="2019-04" db="EMBL/GenBank/DDBJ databases">
        <title>An improved genome assembly and genetic linkage map for asparagus bean, Vigna unguiculata ssp. sesquipedialis.</title>
        <authorList>
            <person name="Xia Q."/>
            <person name="Zhang R."/>
            <person name="Dong Y."/>
        </authorList>
    </citation>
    <scope>NUCLEOTIDE SEQUENCE [LARGE SCALE GENOMIC DNA]</scope>
    <source>
        <tissue evidence="22">Leaf</tissue>
    </source>
</reference>
<evidence type="ECO:0000256" key="2">
    <source>
        <dbReference type="ARBA" id="ARBA00004191"/>
    </source>
</evidence>
<name>A0A4D6N8A3_VIGUN</name>
<evidence type="ECO:0000313" key="22">
    <source>
        <dbReference type="EMBL" id="QCE08177.1"/>
    </source>
</evidence>
<evidence type="ECO:0000313" key="23">
    <source>
        <dbReference type="Proteomes" id="UP000501690"/>
    </source>
</evidence>
<dbReference type="PANTHER" id="PTHR48063:SF112">
    <property type="entry name" value="RECEPTOR LIKE PROTEIN 30-LIKE"/>
    <property type="match status" value="1"/>
</dbReference>
<dbReference type="PRINTS" id="PR00019">
    <property type="entry name" value="LEURICHRPT"/>
</dbReference>
<feature type="domain" description="Disease resistance R13L4/SHOC-2-like LRR" evidence="21">
    <location>
        <begin position="274"/>
        <end position="480"/>
    </location>
</feature>
<dbReference type="FunFam" id="3.80.10.10:FF:000111">
    <property type="entry name" value="LRR receptor-like serine/threonine-protein kinase ERECTA"/>
    <property type="match status" value="1"/>
</dbReference>
<dbReference type="Proteomes" id="UP000501690">
    <property type="component" value="Linkage Group LG9"/>
</dbReference>
<dbReference type="InterPro" id="IPR032675">
    <property type="entry name" value="LRR_dom_sf"/>
</dbReference>
<dbReference type="SMART" id="SM00369">
    <property type="entry name" value="LRR_TYP"/>
    <property type="match status" value="7"/>
</dbReference>
<dbReference type="GO" id="GO:0005886">
    <property type="term" value="C:plasma membrane"/>
    <property type="evidence" value="ECO:0007669"/>
    <property type="project" value="UniProtKB-SubCell"/>
</dbReference>
<dbReference type="GO" id="GO:0009653">
    <property type="term" value="P:anatomical structure morphogenesis"/>
    <property type="evidence" value="ECO:0007669"/>
    <property type="project" value="UniProtKB-ARBA"/>
</dbReference>
<evidence type="ECO:0000259" key="21">
    <source>
        <dbReference type="Pfam" id="PF23598"/>
    </source>
</evidence>